<dbReference type="Gene3D" id="3.40.50.1820">
    <property type="entry name" value="alpha/beta hydrolase"/>
    <property type="match status" value="1"/>
</dbReference>
<dbReference type="Proteomes" id="UP000189059">
    <property type="component" value="Unassembled WGS sequence"/>
</dbReference>
<dbReference type="InterPro" id="IPR000073">
    <property type="entry name" value="AB_hydrolase_1"/>
</dbReference>
<dbReference type="PANTHER" id="PTHR43798">
    <property type="entry name" value="MONOACYLGLYCEROL LIPASE"/>
    <property type="match status" value="1"/>
</dbReference>
<feature type="domain" description="AB hydrolase-1" evidence="1">
    <location>
        <begin position="30"/>
        <end position="174"/>
    </location>
</feature>
<evidence type="ECO:0000259" key="1">
    <source>
        <dbReference type="Pfam" id="PF00561"/>
    </source>
</evidence>
<accession>A0A1B2E7A6</accession>
<gene>
    <name evidence="3" type="ORF">BBD40_08950</name>
    <name evidence="2" type="ORF">BBD41_26615</name>
</gene>
<dbReference type="InterPro" id="IPR050266">
    <property type="entry name" value="AB_hydrolase_sf"/>
</dbReference>
<dbReference type="GO" id="GO:0016787">
    <property type="term" value="F:hydrolase activity"/>
    <property type="evidence" value="ECO:0007669"/>
    <property type="project" value="UniProtKB-KW"/>
</dbReference>
<protein>
    <submittedName>
        <fullName evidence="2">Alpha/beta hydrolase</fullName>
    </submittedName>
</protein>
<dbReference type="EMBL" id="MRVI01000001">
    <property type="protein sequence ID" value="OOC61970.1"/>
    <property type="molecule type" value="Genomic_DNA"/>
</dbReference>
<dbReference type="KEGG" id="pib:BBD41_26615"/>
<keyword evidence="4" id="KW-1185">Reference proteome</keyword>
<dbReference type="SUPFAM" id="SSF53474">
    <property type="entry name" value="alpha/beta-Hydrolases"/>
    <property type="match status" value="1"/>
</dbReference>
<reference evidence="3 4" key="2">
    <citation type="submission" date="2016-12" db="EMBL/GenBank/DDBJ databases">
        <title>Genome sequencing and description of Paenibacillus sp. nov. from high altitude lake in the Indian Trans- Himalayas.</title>
        <authorList>
            <person name="Kiran S."/>
            <person name="Swarnkar M.K."/>
            <person name="Rana A."/>
            <person name="Tewari R."/>
            <person name="Gulati A."/>
        </authorList>
    </citation>
    <scope>NUCLEOTIDE SEQUENCE [LARGE SCALE GENOMIC DNA]</scope>
    <source>
        <strain evidence="3 4">IHBB 9951</strain>
    </source>
</reference>
<organism evidence="2">
    <name type="scientific">Paenibacillus ihbetae</name>
    <dbReference type="NCBI Taxonomy" id="1870820"/>
    <lineage>
        <taxon>Bacteria</taxon>
        <taxon>Bacillati</taxon>
        <taxon>Bacillota</taxon>
        <taxon>Bacilli</taxon>
        <taxon>Bacillales</taxon>
        <taxon>Paenibacillaceae</taxon>
        <taxon>Paenibacillus</taxon>
    </lineage>
</organism>
<dbReference type="GO" id="GO:0016020">
    <property type="term" value="C:membrane"/>
    <property type="evidence" value="ECO:0007669"/>
    <property type="project" value="TreeGrafter"/>
</dbReference>
<dbReference type="RefSeq" id="WP_077566775.1">
    <property type="nucleotide sequence ID" value="NZ_CP016809.1"/>
</dbReference>
<evidence type="ECO:0000313" key="4">
    <source>
        <dbReference type="Proteomes" id="UP000189059"/>
    </source>
</evidence>
<evidence type="ECO:0000313" key="2">
    <source>
        <dbReference type="EMBL" id="ANY75860.1"/>
    </source>
</evidence>
<proteinExistence type="predicted"/>
<dbReference type="Pfam" id="PF00561">
    <property type="entry name" value="Abhydrolase_1"/>
    <property type="match status" value="1"/>
</dbReference>
<dbReference type="PANTHER" id="PTHR43798:SF33">
    <property type="entry name" value="HYDROLASE, PUTATIVE (AFU_ORTHOLOGUE AFUA_2G14860)-RELATED"/>
    <property type="match status" value="1"/>
</dbReference>
<dbReference type="InterPro" id="IPR029058">
    <property type="entry name" value="AB_hydrolase_fold"/>
</dbReference>
<dbReference type="EMBL" id="CP016809">
    <property type="protein sequence ID" value="ANY75860.1"/>
    <property type="molecule type" value="Genomic_DNA"/>
</dbReference>
<keyword evidence="2" id="KW-0378">Hydrolase</keyword>
<dbReference type="AlphaFoldDB" id="A0A1B2E7A6"/>
<evidence type="ECO:0000313" key="3">
    <source>
        <dbReference type="EMBL" id="OOC61970.1"/>
    </source>
</evidence>
<name>A0A1B2E7A6_9BACL</name>
<reference evidence="2" key="1">
    <citation type="submission" date="2016-08" db="EMBL/GenBank/DDBJ databases">
        <title>Complete Genome Seqeunce of Paenibacillus sp. nov. IHBB 9852 from high altitute lake of Indian trans-Himalayas.</title>
        <authorList>
            <person name="Kiran S."/>
            <person name="Swarnkar M.K."/>
            <person name="Rana A."/>
            <person name="Tewari R."/>
            <person name="Gulati A."/>
        </authorList>
    </citation>
    <scope>NUCLEOTIDE SEQUENCE [LARGE SCALE GENOMIC DNA]</scope>
    <source>
        <strain evidence="2">IHBB 9852</strain>
    </source>
</reference>
<sequence>MQLFETMVNNNGVHIHVTEAHQELKREGVPLVIIPGLSESADDYIGIIQKLSPRHIVVITLRGRGKSDSPSSGYTLEDHIGDIDAAVRHLGLESFILMGYSRGVSYQLGYAVQHPERIRGLIIGDYPAIHTQLPPGWVEFFASLPPWRGKKLFDRMRAEALHALQRESSKVELWDDLTTLTCPALIIRGVKPHPGLSLEAAEQYKLKLPQAKLVEFDQHDHNIFEPDAGAFVRTADSFMNAIK</sequence>
<dbReference type="OrthoDB" id="2645723at2"/>